<feature type="domain" description="Xaa-Pro dipeptidyl-peptidase-like" evidence="2">
    <location>
        <begin position="126"/>
        <end position="299"/>
    </location>
</feature>
<evidence type="ECO:0000256" key="1">
    <source>
        <dbReference type="SAM" id="SignalP"/>
    </source>
</evidence>
<keyword evidence="1" id="KW-0732">Signal</keyword>
<proteinExistence type="predicted"/>
<evidence type="ECO:0000259" key="2">
    <source>
        <dbReference type="Pfam" id="PF02129"/>
    </source>
</evidence>
<dbReference type="PANTHER" id="PTHR22946">
    <property type="entry name" value="DIENELACTONE HYDROLASE DOMAIN-CONTAINING PROTEIN-RELATED"/>
    <property type="match status" value="1"/>
</dbReference>
<dbReference type="GO" id="GO:0016787">
    <property type="term" value="F:hydrolase activity"/>
    <property type="evidence" value="ECO:0007669"/>
    <property type="project" value="UniProtKB-KW"/>
</dbReference>
<reference evidence="3 4" key="1">
    <citation type="submission" date="2021-08" db="EMBL/GenBank/DDBJ databases">
        <authorList>
            <person name="Zhang D."/>
            <person name="Zhang A."/>
            <person name="Wang L."/>
        </authorList>
    </citation>
    <scope>NUCLEOTIDE SEQUENCE [LARGE SCALE GENOMIC DNA]</scope>
    <source>
        <strain evidence="3 4">WL0086</strain>
    </source>
</reference>
<keyword evidence="3" id="KW-0378">Hydrolase</keyword>
<sequence length="411" mass="43618">MNSLRILCLLSVLSCVHSWSKADVAWLPADVPPAPAEGPALCPRDFVTPAVGAEILLAAEAAYPTRGDWVGYGELVKQRIRDGAGLTPWPRSLGAEPILHSVREFDGYSVANVALETVPGYWATGNLYRPLGREGPFPIVLTTHGHSGGGLDKPGGLANHGRFGPSVQVRAATLARMGAIVFAVDMFGYGDNQVALGSSAHRSVAAFPLHLVNGTRLLDWLLALPDADASRVAMTGASGGGTQTFMLTALDERIGVSVPVVMVSSYFFGGCACESGVPVHRSADHFASNAMVAALAAPRPMLVISDGKDWTQYTPQTEFPFLQRIYAQAGAPDHVGNAHFPDEGHDYGPNKRAAMYAFVARELALDASAVDETRCTMQAPEALRVFDETHPLPSHAATTPEAVLEALKSLQ</sequence>
<feature type="chain" id="PRO_5047196012" evidence="1">
    <location>
        <begin position="23"/>
        <end position="411"/>
    </location>
</feature>
<evidence type="ECO:0000313" key="3">
    <source>
        <dbReference type="EMBL" id="WRQ88258.1"/>
    </source>
</evidence>
<dbReference type="EMBL" id="CP139781">
    <property type="protein sequence ID" value="WRQ88258.1"/>
    <property type="molecule type" value="Genomic_DNA"/>
</dbReference>
<dbReference type="PANTHER" id="PTHR22946:SF8">
    <property type="entry name" value="ACETYL XYLAN ESTERASE DOMAIN-CONTAINING PROTEIN"/>
    <property type="match status" value="1"/>
</dbReference>
<dbReference type="Pfam" id="PF02129">
    <property type="entry name" value="Peptidase_S15"/>
    <property type="match status" value="1"/>
</dbReference>
<reference evidence="3 4" key="2">
    <citation type="submission" date="2023-12" db="EMBL/GenBank/DDBJ databases">
        <title>Description of an unclassified Opitutus bacterium of Verrucomicrobiota.</title>
        <authorList>
            <person name="Zhang D.-F."/>
        </authorList>
    </citation>
    <scope>NUCLEOTIDE SEQUENCE [LARGE SCALE GENOMIC DNA]</scope>
    <source>
        <strain evidence="3 4">WL0086</strain>
    </source>
</reference>
<dbReference type="Proteomes" id="UP000738431">
    <property type="component" value="Chromosome"/>
</dbReference>
<evidence type="ECO:0000313" key="4">
    <source>
        <dbReference type="Proteomes" id="UP000738431"/>
    </source>
</evidence>
<gene>
    <name evidence="3" type="ORF">K1X11_002495</name>
</gene>
<dbReference type="SUPFAM" id="SSF53474">
    <property type="entry name" value="alpha/beta-Hydrolases"/>
    <property type="match status" value="1"/>
</dbReference>
<protein>
    <submittedName>
        <fullName evidence="3">CocE/NonD family hydrolase</fullName>
    </submittedName>
</protein>
<name>A0ABZ1C991_9BACT</name>
<dbReference type="InterPro" id="IPR029058">
    <property type="entry name" value="AB_hydrolase_fold"/>
</dbReference>
<dbReference type="Gene3D" id="3.40.50.1820">
    <property type="entry name" value="alpha/beta hydrolase"/>
    <property type="match status" value="1"/>
</dbReference>
<organism evidence="3 4">
    <name type="scientific">Actomonas aquatica</name>
    <dbReference type="NCBI Taxonomy" id="2866162"/>
    <lineage>
        <taxon>Bacteria</taxon>
        <taxon>Pseudomonadati</taxon>
        <taxon>Verrucomicrobiota</taxon>
        <taxon>Opitutia</taxon>
        <taxon>Opitutales</taxon>
        <taxon>Opitutaceae</taxon>
        <taxon>Actomonas</taxon>
    </lineage>
</organism>
<dbReference type="InterPro" id="IPR000383">
    <property type="entry name" value="Xaa-Pro-like_dom"/>
</dbReference>
<dbReference type="RefSeq" id="WP_221030466.1">
    <property type="nucleotide sequence ID" value="NZ_CP139781.1"/>
</dbReference>
<feature type="signal peptide" evidence="1">
    <location>
        <begin position="1"/>
        <end position="22"/>
    </location>
</feature>
<dbReference type="InterPro" id="IPR050261">
    <property type="entry name" value="FrsA_esterase"/>
</dbReference>
<accession>A0ABZ1C991</accession>
<keyword evidence="4" id="KW-1185">Reference proteome</keyword>